<dbReference type="InterPro" id="IPR002104">
    <property type="entry name" value="Integrase_catalytic"/>
</dbReference>
<evidence type="ECO:0000256" key="3">
    <source>
        <dbReference type="ARBA" id="ARBA00023125"/>
    </source>
</evidence>
<keyword evidence="2" id="KW-0229">DNA integration</keyword>
<dbReference type="InterPro" id="IPR010998">
    <property type="entry name" value="Integrase_recombinase_N"/>
</dbReference>
<keyword evidence="4" id="KW-0233">DNA recombination</keyword>
<dbReference type="InterPro" id="IPR013762">
    <property type="entry name" value="Integrase-like_cat_sf"/>
</dbReference>
<comment type="similarity">
    <text evidence="1">Belongs to the 'phage' integrase family.</text>
</comment>
<dbReference type="SUPFAM" id="SSF56349">
    <property type="entry name" value="DNA breaking-rejoining enzymes"/>
    <property type="match status" value="1"/>
</dbReference>
<dbReference type="CDD" id="cd00796">
    <property type="entry name" value="INT_Rci_Hp1_C"/>
    <property type="match status" value="1"/>
</dbReference>
<dbReference type="InterPro" id="IPR025166">
    <property type="entry name" value="Integrase_DNA_bind_dom"/>
</dbReference>
<accession>A0ABY5E3R9</accession>
<keyword evidence="7" id="KW-1185">Reference proteome</keyword>
<dbReference type="PANTHER" id="PTHR30629">
    <property type="entry name" value="PROPHAGE INTEGRASE"/>
    <property type="match status" value="1"/>
</dbReference>
<dbReference type="Pfam" id="PF14659">
    <property type="entry name" value="Phage_int_SAM_3"/>
    <property type="match status" value="1"/>
</dbReference>
<protein>
    <submittedName>
        <fullName evidence="6">Tyrosine-type recombinase/integrase</fullName>
    </submittedName>
</protein>
<feature type="domain" description="Tyr recombinase" evidence="5">
    <location>
        <begin position="175"/>
        <end position="350"/>
    </location>
</feature>
<evidence type="ECO:0000313" key="6">
    <source>
        <dbReference type="EMBL" id="UTJ05420.1"/>
    </source>
</evidence>
<dbReference type="RefSeq" id="WP_254575601.1">
    <property type="nucleotide sequence ID" value="NZ_CP100595.1"/>
</dbReference>
<dbReference type="EMBL" id="CP100595">
    <property type="protein sequence ID" value="UTJ05420.1"/>
    <property type="molecule type" value="Genomic_DNA"/>
</dbReference>
<organism evidence="6 7">
    <name type="scientific">Arcobacter roscoffensis</name>
    <dbReference type="NCBI Taxonomy" id="2961520"/>
    <lineage>
        <taxon>Bacteria</taxon>
        <taxon>Pseudomonadati</taxon>
        <taxon>Campylobacterota</taxon>
        <taxon>Epsilonproteobacteria</taxon>
        <taxon>Campylobacterales</taxon>
        <taxon>Arcobacteraceae</taxon>
        <taxon>Arcobacter</taxon>
    </lineage>
</organism>
<dbReference type="Proteomes" id="UP001060012">
    <property type="component" value="Chromosome"/>
</dbReference>
<proteinExistence type="inferred from homology"/>
<evidence type="ECO:0000259" key="5">
    <source>
        <dbReference type="PROSITE" id="PS51898"/>
    </source>
</evidence>
<dbReference type="PANTHER" id="PTHR30629:SF2">
    <property type="entry name" value="PROPHAGE INTEGRASE INTS-RELATED"/>
    <property type="match status" value="1"/>
</dbReference>
<keyword evidence="3" id="KW-0238">DNA-binding</keyword>
<dbReference type="InterPro" id="IPR050808">
    <property type="entry name" value="Phage_Integrase"/>
</dbReference>
<dbReference type="Gene3D" id="1.10.443.10">
    <property type="entry name" value="Intergrase catalytic core"/>
    <property type="match status" value="1"/>
</dbReference>
<evidence type="ECO:0000256" key="1">
    <source>
        <dbReference type="ARBA" id="ARBA00008857"/>
    </source>
</evidence>
<dbReference type="Pfam" id="PF13356">
    <property type="entry name" value="Arm-DNA-bind_3"/>
    <property type="match status" value="1"/>
</dbReference>
<evidence type="ECO:0000313" key="7">
    <source>
        <dbReference type="Proteomes" id="UP001060012"/>
    </source>
</evidence>
<sequence>MALTKTKYDGLYYRIDKNGKKVYVARIYKNGRDTTKTLGKEPNLNLKTANKLRLDILEELESGHSLKNIKKNLNDLFKEYLELRKNTVTDTYLYASEKNYHKYLKDVIGSKQPKDITTAMCQKIINDILDSGRAPQTAKSIKEIIVAIYKFLPELGIKNIENIGRAIKIPKFDNTRVIELTEDENKKLFEAIFKYKDIKIRTIFIWLLHGRRKGEVLNIRWEDIDFHNNIYTIDSKISKINKTFQYSLTDTLIEALKEYGIKESGLVFESSVKPGQTIGKCGMDYHWNKIRIATGLANLNMHDLRHVVGGYGVNNGFTLEVVGKTLGHTTANMTQRYSKVHRDSVKNVVDSLFEAYKPSDS</sequence>
<dbReference type="PROSITE" id="PS51898">
    <property type="entry name" value="TYR_RECOMBINASE"/>
    <property type="match status" value="1"/>
</dbReference>
<dbReference type="InterPro" id="IPR004107">
    <property type="entry name" value="Integrase_SAM-like_N"/>
</dbReference>
<dbReference type="InterPro" id="IPR011010">
    <property type="entry name" value="DNA_brk_join_enz"/>
</dbReference>
<dbReference type="Gene3D" id="3.30.160.390">
    <property type="entry name" value="Integrase, DNA-binding domain"/>
    <property type="match status" value="1"/>
</dbReference>
<name>A0ABY5E3R9_9BACT</name>
<evidence type="ECO:0000256" key="2">
    <source>
        <dbReference type="ARBA" id="ARBA00022908"/>
    </source>
</evidence>
<gene>
    <name evidence="6" type="ORF">NJU99_09080</name>
</gene>
<reference evidence="6" key="1">
    <citation type="submission" date="2022-07" db="EMBL/GenBank/DDBJ databases">
        <title>Arcobacter roscoffensis sp. nov., a marine bacterium isolated from coastal seawater collected from Roscoff, France.</title>
        <authorList>
            <person name="Pascual J."/>
            <person name="Lepeaux C."/>
            <person name="Methner A."/>
            <person name="Overmann J."/>
        </authorList>
    </citation>
    <scope>NUCLEOTIDE SEQUENCE</scope>
    <source>
        <strain evidence="6">ARW1-2F2</strain>
    </source>
</reference>
<dbReference type="Pfam" id="PF00589">
    <property type="entry name" value="Phage_integrase"/>
    <property type="match status" value="1"/>
</dbReference>
<evidence type="ECO:0000256" key="4">
    <source>
        <dbReference type="ARBA" id="ARBA00023172"/>
    </source>
</evidence>
<dbReference type="InterPro" id="IPR038488">
    <property type="entry name" value="Integrase_DNA-bd_sf"/>
</dbReference>
<dbReference type="Gene3D" id="1.10.150.130">
    <property type="match status" value="1"/>
</dbReference>